<accession>I2MT31</accession>
<keyword evidence="3" id="KW-1185">Reference proteome</keyword>
<protein>
    <submittedName>
        <fullName evidence="2">Uncharacterized protein</fullName>
    </submittedName>
</protein>
<dbReference type="EMBL" id="CP029157">
    <property type="protein sequence ID" value="QKM65782.1"/>
    <property type="molecule type" value="Genomic_DNA"/>
</dbReference>
<feature type="region of interest" description="Disordered" evidence="1">
    <location>
        <begin position="95"/>
        <end position="124"/>
    </location>
</feature>
<feature type="compositionally biased region" description="Low complexity" evidence="1">
    <location>
        <begin position="237"/>
        <end position="250"/>
    </location>
</feature>
<evidence type="ECO:0000256" key="1">
    <source>
        <dbReference type="SAM" id="MobiDB-lite"/>
    </source>
</evidence>
<dbReference type="Proteomes" id="UP000005940">
    <property type="component" value="Plasmid pSTS1"/>
</dbReference>
<evidence type="ECO:0000313" key="2">
    <source>
        <dbReference type="EMBL" id="QKM65782.1"/>
    </source>
</evidence>
<name>I2MT31_STRT9</name>
<feature type="compositionally biased region" description="Acidic residues" evidence="1">
    <location>
        <begin position="107"/>
        <end position="120"/>
    </location>
</feature>
<keyword evidence="2" id="KW-0614">Plasmid</keyword>
<proteinExistence type="predicted"/>
<organism evidence="2 3">
    <name type="scientific">Streptomyces tsukubensis (strain DSM 42081 / NBRC 108919 / NRRL 18488 / 9993)</name>
    <dbReference type="NCBI Taxonomy" id="1114943"/>
    <lineage>
        <taxon>Bacteria</taxon>
        <taxon>Bacillati</taxon>
        <taxon>Actinomycetota</taxon>
        <taxon>Actinomycetes</taxon>
        <taxon>Kitasatosporales</taxon>
        <taxon>Streptomycetaceae</taxon>
        <taxon>Streptomyces</taxon>
    </lineage>
</organism>
<sequence>MAALWSDLRPYLPTRTNLSGPLSGVGAGSVVLLGRGWKWLWAEGPHDAAIRAGGVALGVYATINTVPAVAGPYAPFMPSAAAVGWCIAAKLHAPSKGKKTETPGTAEPDDVTEDPGDADSESIKAHAPEEIDVDDVVRLIRDIAARNGHQGTHLDDLVAQPLFEGWLKAELKAELTTRWGFHVENFKLFFDGRQRNRDGVRLRHLPETPADPIGEGLAEGSARGLSLVPRQPPAGPPASSSAEAADNPSPTRRRAPSQGHG</sequence>
<reference evidence="2 3" key="1">
    <citation type="journal article" date="2012" name="J. Bacteriol.">
        <title>Draft genome of Streptomyces tsukubaensis NRRL 18488, the producer of the clinically important immunosuppressant tacrolimus (FK506).</title>
        <authorList>
            <person name="Barreiro C."/>
            <person name="Prieto C."/>
            <person name="Sola-Landa A."/>
            <person name="Solera E."/>
            <person name="Martinez-Castro M."/>
            <person name="Perez-Redondo R."/>
            <person name="Garcia-Estrada C."/>
            <person name="Aparicio J.F."/>
            <person name="Fernandez-Martinez L.T."/>
            <person name="Santos-Aberturas J."/>
            <person name="Salehi-Najafabadi Z."/>
            <person name="Rodriguez-Garcia A."/>
            <person name="Tauch A."/>
            <person name="Martin J.F."/>
        </authorList>
    </citation>
    <scope>NUCLEOTIDE SEQUENCE [LARGE SCALE GENOMIC DNA]</scope>
    <source>
        <strain evidence="3">DSM 42081 / NBRC 108919 / NRRL 18488 / 9993</strain>
    </source>
</reference>
<evidence type="ECO:0000313" key="3">
    <source>
        <dbReference type="Proteomes" id="UP000005940"/>
    </source>
</evidence>
<dbReference type="AlphaFoldDB" id="I2MT31"/>
<geneLocation type="plasmid" evidence="2 3">
    <name>pSTS1</name>
</geneLocation>
<gene>
    <name evidence="2" type="ORF">STSU_000065</name>
</gene>
<feature type="region of interest" description="Disordered" evidence="1">
    <location>
        <begin position="203"/>
        <end position="261"/>
    </location>
</feature>